<dbReference type="EMBL" id="JAUSRA010000001">
    <property type="protein sequence ID" value="MDP9793995.1"/>
    <property type="molecule type" value="Genomic_DNA"/>
</dbReference>
<dbReference type="Pfam" id="PF09360">
    <property type="entry name" value="zf-CDGSH"/>
    <property type="match status" value="1"/>
</dbReference>
<evidence type="ECO:0000313" key="6">
    <source>
        <dbReference type="EMBL" id="MDP9793995.1"/>
    </source>
</evidence>
<evidence type="ECO:0000256" key="2">
    <source>
        <dbReference type="ARBA" id="ARBA00022723"/>
    </source>
</evidence>
<dbReference type="InterPro" id="IPR042216">
    <property type="entry name" value="MitoNEET_CISD"/>
</dbReference>
<organism evidence="6 7">
    <name type="scientific">Catenuloplanes nepalensis</name>
    <dbReference type="NCBI Taxonomy" id="587533"/>
    <lineage>
        <taxon>Bacteria</taxon>
        <taxon>Bacillati</taxon>
        <taxon>Actinomycetota</taxon>
        <taxon>Actinomycetes</taxon>
        <taxon>Micromonosporales</taxon>
        <taxon>Micromonosporaceae</taxon>
        <taxon>Catenuloplanes</taxon>
    </lineage>
</organism>
<protein>
    <submittedName>
        <fullName evidence="6">CDGSH-type Zn-finger protein</fullName>
    </submittedName>
</protein>
<dbReference type="Proteomes" id="UP001240984">
    <property type="component" value="Unassembled WGS sequence"/>
</dbReference>
<sequence length="70" mass="7613">MDDHKARITPYEDGPLLVRGDFELRTPDGEPIDAGRTTVALCRCGRSAIKPFCDGTHKVVGFTAGTGREH</sequence>
<keyword evidence="3" id="KW-0408">Iron</keyword>
<evidence type="ECO:0000259" key="5">
    <source>
        <dbReference type="SMART" id="SM00704"/>
    </source>
</evidence>
<dbReference type="RefSeq" id="WP_306829103.1">
    <property type="nucleotide sequence ID" value="NZ_JAUSRA010000001.1"/>
</dbReference>
<evidence type="ECO:0000256" key="1">
    <source>
        <dbReference type="ARBA" id="ARBA00022714"/>
    </source>
</evidence>
<feature type="domain" description="Iron-binding zinc finger CDGSH type" evidence="5">
    <location>
        <begin position="25"/>
        <end position="63"/>
    </location>
</feature>
<evidence type="ECO:0000313" key="7">
    <source>
        <dbReference type="Proteomes" id="UP001240984"/>
    </source>
</evidence>
<reference evidence="6 7" key="1">
    <citation type="submission" date="2023-07" db="EMBL/GenBank/DDBJ databases">
        <title>Sequencing the genomes of 1000 actinobacteria strains.</title>
        <authorList>
            <person name="Klenk H.-P."/>
        </authorList>
    </citation>
    <scope>NUCLEOTIDE SEQUENCE [LARGE SCALE GENOMIC DNA]</scope>
    <source>
        <strain evidence="6 7">DSM 44710</strain>
    </source>
</reference>
<dbReference type="Gene3D" id="3.40.5.90">
    <property type="entry name" value="CDGSH iron-sulfur domain, mitoNEET-type"/>
    <property type="match status" value="1"/>
</dbReference>
<dbReference type="SMART" id="SM00704">
    <property type="entry name" value="ZnF_CDGSH"/>
    <property type="match status" value="1"/>
</dbReference>
<comment type="caution">
    <text evidence="6">The sequence shown here is derived from an EMBL/GenBank/DDBJ whole genome shotgun (WGS) entry which is preliminary data.</text>
</comment>
<keyword evidence="7" id="KW-1185">Reference proteome</keyword>
<accession>A0ABT9MRE5</accession>
<keyword evidence="4" id="KW-0411">Iron-sulfur</keyword>
<name>A0ABT9MRE5_9ACTN</name>
<gene>
    <name evidence="6" type="ORF">J2S43_002507</name>
</gene>
<evidence type="ECO:0000256" key="3">
    <source>
        <dbReference type="ARBA" id="ARBA00023004"/>
    </source>
</evidence>
<keyword evidence="1" id="KW-0001">2Fe-2S</keyword>
<dbReference type="InterPro" id="IPR018967">
    <property type="entry name" value="FeS-contain_CDGSH-typ"/>
</dbReference>
<evidence type="ECO:0000256" key="4">
    <source>
        <dbReference type="ARBA" id="ARBA00023014"/>
    </source>
</evidence>
<proteinExistence type="predicted"/>
<keyword evidence="2" id="KW-0479">Metal-binding</keyword>